<dbReference type="Gene3D" id="3.40.50.1820">
    <property type="entry name" value="alpha/beta hydrolase"/>
    <property type="match status" value="1"/>
</dbReference>
<dbReference type="EMBL" id="KE148156">
    <property type="protein sequence ID" value="EPE05456.1"/>
    <property type="molecule type" value="Genomic_DNA"/>
</dbReference>
<dbReference type="PANTHER" id="PTHR10655">
    <property type="entry name" value="LYSOPHOSPHOLIPASE-RELATED"/>
    <property type="match status" value="1"/>
</dbReference>
<dbReference type="OrthoDB" id="2418081at2759"/>
<dbReference type="eggNOG" id="KOG2112">
    <property type="taxonomic scope" value="Eukaryota"/>
</dbReference>
<dbReference type="HOGENOM" id="CLU_049413_2_2_1"/>
<dbReference type="OMA" id="LRAHERY"/>
<dbReference type="Proteomes" id="UP000016923">
    <property type="component" value="Unassembled WGS sequence"/>
</dbReference>
<dbReference type="InterPro" id="IPR003140">
    <property type="entry name" value="PLipase/COase/thioEstase"/>
</dbReference>
<evidence type="ECO:0000259" key="2">
    <source>
        <dbReference type="Pfam" id="PF00326"/>
    </source>
</evidence>
<comment type="similarity">
    <text evidence="1">Belongs to the AB hydrolase superfamily. AB hydrolase 2 family.</text>
</comment>
<feature type="domain" description="Phospholipase/carboxylesterase/thioesterase" evidence="3">
    <location>
        <begin position="18"/>
        <end position="179"/>
    </location>
</feature>
<evidence type="ECO:0000256" key="1">
    <source>
        <dbReference type="ARBA" id="ARBA00006499"/>
    </source>
</evidence>
<keyword evidence="5" id="KW-1185">Reference proteome</keyword>
<gene>
    <name evidence="4" type="ORF">F503_02195</name>
</gene>
<organism evidence="4 5">
    <name type="scientific">Ophiostoma piceae (strain UAMH 11346)</name>
    <name type="common">Sap stain fungus</name>
    <dbReference type="NCBI Taxonomy" id="1262450"/>
    <lineage>
        <taxon>Eukaryota</taxon>
        <taxon>Fungi</taxon>
        <taxon>Dikarya</taxon>
        <taxon>Ascomycota</taxon>
        <taxon>Pezizomycotina</taxon>
        <taxon>Sordariomycetes</taxon>
        <taxon>Sordariomycetidae</taxon>
        <taxon>Ophiostomatales</taxon>
        <taxon>Ophiostomataceae</taxon>
        <taxon>Ophiostoma</taxon>
    </lineage>
</organism>
<proteinExistence type="inferred from homology"/>
<reference evidence="4 5" key="1">
    <citation type="journal article" date="2013" name="BMC Genomics">
        <title>The genome and transcriptome of the pine saprophyte Ophiostoma piceae, and a comparison with the bark beetle-associated pine pathogen Grosmannia clavigera.</title>
        <authorList>
            <person name="Haridas S."/>
            <person name="Wang Y."/>
            <person name="Lim L."/>
            <person name="Massoumi Alamouti S."/>
            <person name="Jackman S."/>
            <person name="Docking R."/>
            <person name="Robertson G."/>
            <person name="Birol I."/>
            <person name="Bohlmann J."/>
            <person name="Breuil C."/>
        </authorList>
    </citation>
    <scope>NUCLEOTIDE SEQUENCE [LARGE SCALE GENOMIC DNA]</scope>
    <source>
        <strain evidence="4 5">UAMH 11346</strain>
    </source>
</reference>
<sequence>MARPPTRNGQPPPAPFIVEPIGGAHTYTLVLLHGLSSNGEAFGRELCEAGFSSSGRTLPQLLPTARFVFPTAPRRRSSAFGRSMLTQWFDIARLPDPAYRRELQLPGLQDTAQTLIKLLRQEQERVAPSNMILGGISQGCAASVSVLLSQHPVVQGLGGFVGMCGYLPFQGDLDAALTAAEEANQPVPDEEDFFGHNDGDSNIAETDPMACAAAFEQDLLDLPQDRITEVSSNEAGTVATARAVPVFFGHGREDDKKPVALAEAMAATMRKANYAVDLKIYEELGHWYKVPDEIDDIIAFIRMAVGWTV</sequence>
<evidence type="ECO:0000313" key="4">
    <source>
        <dbReference type="EMBL" id="EPE05456.1"/>
    </source>
</evidence>
<dbReference type="STRING" id="1262450.S3C164"/>
<evidence type="ECO:0000313" key="5">
    <source>
        <dbReference type="Proteomes" id="UP000016923"/>
    </source>
</evidence>
<dbReference type="VEuPathDB" id="FungiDB:F503_02195"/>
<dbReference type="InterPro" id="IPR001375">
    <property type="entry name" value="Peptidase_S9_cat"/>
</dbReference>
<feature type="domain" description="Peptidase S9 prolyl oligopeptidase catalytic" evidence="2">
    <location>
        <begin position="239"/>
        <end position="298"/>
    </location>
</feature>
<dbReference type="SUPFAM" id="SSF53474">
    <property type="entry name" value="alpha/beta-Hydrolases"/>
    <property type="match status" value="1"/>
</dbReference>
<dbReference type="Pfam" id="PF00326">
    <property type="entry name" value="Peptidase_S9"/>
    <property type="match status" value="1"/>
</dbReference>
<dbReference type="GO" id="GO:0008474">
    <property type="term" value="F:palmitoyl-(protein) hydrolase activity"/>
    <property type="evidence" value="ECO:0007669"/>
    <property type="project" value="TreeGrafter"/>
</dbReference>
<dbReference type="InterPro" id="IPR050565">
    <property type="entry name" value="LYPA1-2/EST-like"/>
</dbReference>
<name>S3C164_OPHP1</name>
<dbReference type="GO" id="GO:0005737">
    <property type="term" value="C:cytoplasm"/>
    <property type="evidence" value="ECO:0007669"/>
    <property type="project" value="TreeGrafter"/>
</dbReference>
<protein>
    <submittedName>
        <fullName evidence="4">Acyl-protein thioesterase</fullName>
    </submittedName>
</protein>
<evidence type="ECO:0000259" key="3">
    <source>
        <dbReference type="Pfam" id="PF02230"/>
    </source>
</evidence>
<dbReference type="Pfam" id="PF02230">
    <property type="entry name" value="Abhydrolase_2"/>
    <property type="match status" value="1"/>
</dbReference>
<dbReference type="InterPro" id="IPR029058">
    <property type="entry name" value="AB_hydrolase_fold"/>
</dbReference>
<accession>S3C164</accession>
<dbReference type="AlphaFoldDB" id="S3C164"/>
<dbReference type="PANTHER" id="PTHR10655:SF63">
    <property type="entry name" value="PHOSPHOLIPASE_CARBOXYLESTERASE_THIOESTERASE DOMAIN-CONTAINING PROTEIN"/>
    <property type="match status" value="1"/>
</dbReference>
<dbReference type="GO" id="GO:0052689">
    <property type="term" value="F:carboxylic ester hydrolase activity"/>
    <property type="evidence" value="ECO:0007669"/>
    <property type="project" value="TreeGrafter"/>
</dbReference>